<evidence type="ECO:0000256" key="1">
    <source>
        <dbReference type="ARBA" id="ARBA00001946"/>
    </source>
</evidence>
<protein>
    <recommendedName>
        <fullName evidence="10 11">Malate synthase G</fullName>
        <ecNumber evidence="10 11">2.3.3.9</ecNumber>
    </recommendedName>
</protein>
<dbReference type="SUPFAM" id="SSF51645">
    <property type="entry name" value="Malate synthase G"/>
    <property type="match status" value="1"/>
</dbReference>
<comment type="caution">
    <text evidence="10">Lacks conserved residue(s) required for the propagation of feature annotation.</text>
</comment>
<keyword evidence="6 10" id="KW-0479">Metal-binding</keyword>
<dbReference type="Gene3D" id="3.20.20.360">
    <property type="entry name" value="Malate synthase, domain 3"/>
    <property type="match status" value="2"/>
</dbReference>
<dbReference type="Proteomes" id="UP001166585">
    <property type="component" value="Unassembled WGS sequence"/>
</dbReference>
<keyword evidence="17" id="KW-0012">Acyltransferase</keyword>
<evidence type="ECO:0000256" key="3">
    <source>
        <dbReference type="ARBA" id="ARBA00022490"/>
    </source>
</evidence>
<accession>A0ABS5RB57</accession>
<evidence type="ECO:0000256" key="4">
    <source>
        <dbReference type="ARBA" id="ARBA00022532"/>
    </source>
</evidence>
<feature type="binding site" evidence="10">
    <location>
        <position position="431"/>
    </location>
    <ligand>
        <name>glyoxylate</name>
        <dbReference type="ChEBI" id="CHEBI:36655"/>
    </ligand>
</feature>
<dbReference type="InterPro" id="IPR048355">
    <property type="entry name" value="MS_C"/>
</dbReference>
<dbReference type="InterPro" id="IPR048356">
    <property type="entry name" value="MS_N"/>
</dbReference>
<dbReference type="InterPro" id="IPR046363">
    <property type="entry name" value="MS_N_TIM-barrel_dom"/>
</dbReference>
<keyword evidence="8 10" id="KW-0558">Oxidation</keyword>
<dbReference type="InterPro" id="IPR044856">
    <property type="entry name" value="Malate_synth_C_sf"/>
</dbReference>
<dbReference type="Pfam" id="PF20659">
    <property type="entry name" value="MS_C"/>
    <property type="match status" value="1"/>
</dbReference>
<evidence type="ECO:0000256" key="9">
    <source>
        <dbReference type="ARBA" id="ARBA00047918"/>
    </source>
</evidence>
<keyword evidence="3 10" id="KW-0963">Cytoplasm</keyword>
<feature type="binding site" evidence="10">
    <location>
        <position position="459"/>
    </location>
    <ligand>
        <name>Mg(2+)</name>
        <dbReference type="ChEBI" id="CHEBI:18420"/>
    </ligand>
</feature>
<comment type="subunit">
    <text evidence="10">Monomer.</text>
</comment>
<feature type="domain" description="Malate synthase G alpha-beta insertion" evidence="15">
    <location>
        <begin position="159"/>
        <end position="234"/>
    </location>
</feature>
<keyword evidence="4 10" id="KW-0816">Tricarboxylic acid cycle</keyword>
<comment type="function">
    <text evidence="10">Involved in the glycolate utilization. Catalyzes the condensation and subsequent hydrolysis of acetyl-coenzyme A (acetyl-CoA) and glyoxylate to form malate and CoA.</text>
</comment>
<dbReference type="Gene3D" id="1.20.1220.12">
    <property type="entry name" value="Malate synthase, domain III"/>
    <property type="match status" value="1"/>
</dbReference>
<comment type="similarity">
    <text evidence="10 12">Belongs to the malate synthase family. GlcB subfamily.</text>
</comment>
<dbReference type="InterPro" id="IPR011076">
    <property type="entry name" value="Malate_synth_sf"/>
</dbReference>
<dbReference type="Pfam" id="PF01274">
    <property type="entry name" value="MS_TIM-barrel"/>
    <property type="match status" value="1"/>
</dbReference>
<evidence type="ECO:0000256" key="7">
    <source>
        <dbReference type="ARBA" id="ARBA00022842"/>
    </source>
</evidence>
<evidence type="ECO:0000256" key="8">
    <source>
        <dbReference type="ARBA" id="ARBA00023097"/>
    </source>
</evidence>
<dbReference type="NCBIfam" id="NF002825">
    <property type="entry name" value="PRK02999.1"/>
    <property type="match status" value="1"/>
</dbReference>
<dbReference type="InterPro" id="IPR001465">
    <property type="entry name" value="Malate_synthase_TIM"/>
</dbReference>
<feature type="binding site" evidence="10">
    <location>
        <begin position="124"/>
        <end position="125"/>
    </location>
    <ligand>
        <name>acetyl-CoA</name>
        <dbReference type="ChEBI" id="CHEBI:57288"/>
    </ligand>
</feature>
<dbReference type="EMBL" id="JAHCQH010000021">
    <property type="protein sequence ID" value="MBS9478898.1"/>
    <property type="molecule type" value="Genomic_DNA"/>
</dbReference>
<dbReference type="InterPro" id="IPR006253">
    <property type="entry name" value="Malate_synthG"/>
</dbReference>
<evidence type="ECO:0000259" key="13">
    <source>
        <dbReference type="Pfam" id="PF01274"/>
    </source>
</evidence>
<feature type="binding site" evidence="10">
    <location>
        <position position="312"/>
    </location>
    <ligand>
        <name>acetyl-CoA</name>
        <dbReference type="ChEBI" id="CHEBI:57288"/>
    </ligand>
</feature>
<evidence type="ECO:0000256" key="11">
    <source>
        <dbReference type="NCBIfam" id="TIGR01345"/>
    </source>
</evidence>
<evidence type="ECO:0000313" key="18">
    <source>
        <dbReference type="Proteomes" id="UP001166585"/>
    </source>
</evidence>
<dbReference type="NCBIfam" id="TIGR01345">
    <property type="entry name" value="malate_syn_G"/>
    <property type="match status" value="1"/>
</dbReference>
<evidence type="ECO:0000256" key="10">
    <source>
        <dbReference type="HAMAP-Rule" id="MF_00641"/>
    </source>
</evidence>
<feature type="modified residue" description="Cysteine sulfenic acid (-SOH)" evidence="10">
    <location>
        <position position="616"/>
    </location>
</feature>
<feature type="binding site" evidence="10">
    <location>
        <begin position="456"/>
        <end position="459"/>
    </location>
    <ligand>
        <name>glyoxylate</name>
        <dbReference type="ChEBI" id="CHEBI:36655"/>
    </ligand>
</feature>
<evidence type="ECO:0000313" key="17">
    <source>
        <dbReference type="EMBL" id="MBS9478898.1"/>
    </source>
</evidence>
<evidence type="ECO:0000259" key="16">
    <source>
        <dbReference type="Pfam" id="PF20659"/>
    </source>
</evidence>
<evidence type="ECO:0000256" key="2">
    <source>
        <dbReference type="ARBA" id="ARBA00022435"/>
    </source>
</evidence>
<dbReference type="GO" id="GO:0004474">
    <property type="term" value="F:malate synthase activity"/>
    <property type="evidence" value="ECO:0007669"/>
    <property type="project" value="UniProtKB-EC"/>
</dbReference>
<feature type="binding site" evidence="10">
    <location>
        <position position="275"/>
    </location>
    <ligand>
        <name>acetyl-CoA</name>
        <dbReference type="ChEBI" id="CHEBI:57288"/>
    </ligand>
</feature>
<dbReference type="Pfam" id="PF20656">
    <property type="entry name" value="MS_N"/>
    <property type="match status" value="1"/>
</dbReference>
<comment type="cofactor">
    <cofactor evidence="1 10">
        <name>Mg(2+)</name>
        <dbReference type="ChEBI" id="CHEBI:18420"/>
    </cofactor>
</comment>
<keyword evidence="18" id="KW-1185">Reference proteome</keyword>
<keyword evidence="5 10" id="KW-0808">Transferase</keyword>
<feature type="active site" description="Proton donor" evidence="10">
    <location>
        <position position="630"/>
    </location>
</feature>
<proteinExistence type="inferred from homology"/>
<dbReference type="PANTHER" id="PTHR42739:SF1">
    <property type="entry name" value="MALATE SYNTHASE G"/>
    <property type="match status" value="1"/>
</dbReference>
<feature type="binding site" evidence="10">
    <location>
        <position position="339"/>
    </location>
    <ligand>
        <name>glyoxylate</name>
        <dbReference type="ChEBI" id="CHEBI:36655"/>
    </ligand>
</feature>
<dbReference type="PANTHER" id="PTHR42739">
    <property type="entry name" value="MALATE SYNTHASE G"/>
    <property type="match status" value="1"/>
</dbReference>
<comment type="pathway">
    <text evidence="10 12">Carbohydrate metabolism; glyoxylate cycle; (S)-malate from isocitrate: step 2/2.</text>
</comment>
<evidence type="ECO:0000256" key="6">
    <source>
        <dbReference type="ARBA" id="ARBA00022723"/>
    </source>
</evidence>
<name>A0ABS5RB57_9HYPH</name>
<comment type="subcellular location">
    <subcellularLocation>
        <location evidence="10 12">Cytoplasm</location>
    </subcellularLocation>
</comment>
<dbReference type="InterPro" id="IPR048357">
    <property type="entry name" value="MSG_insertion"/>
</dbReference>
<keyword evidence="7 10" id="KW-0460">Magnesium</keyword>
<feature type="domain" description="Malate synthase TIM barrel" evidence="13">
    <location>
        <begin position="336"/>
        <end position="570"/>
    </location>
</feature>
<evidence type="ECO:0000259" key="15">
    <source>
        <dbReference type="Pfam" id="PF20658"/>
    </source>
</evidence>
<keyword evidence="2 10" id="KW-0329">Glyoxylate bypass</keyword>
<evidence type="ECO:0000256" key="5">
    <source>
        <dbReference type="ARBA" id="ARBA00022679"/>
    </source>
</evidence>
<organism evidence="17 18">
    <name type="scientific">Ancylobacter radicis</name>
    <dbReference type="NCBI Taxonomy" id="2836179"/>
    <lineage>
        <taxon>Bacteria</taxon>
        <taxon>Pseudomonadati</taxon>
        <taxon>Pseudomonadota</taxon>
        <taxon>Alphaproteobacteria</taxon>
        <taxon>Hyphomicrobiales</taxon>
        <taxon>Xanthobacteraceae</taxon>
        <taxon>Ancylobacter</taxon>
    </lineage>
</organism>
<evidence type="ECO:0000256" key="12">
    <source>
        <dbReference type="RuleBase" id="RU003572"/>
    </source>
</evidence>
<dbReference type="RefSeq" id="WP_213756859.1">
    <property type="nucleotide sequence ID" value="NZ_JAHCQH010000021.1"/>
</dbReference>
<feature type="binding site" evidence="10">
    <location>
        <position position="117"/>
    </location>
    <ligand>
        <name>acetyl-CoA</name>
        <dbReference type="ChEBI" id="CHEBI:57288"/>
    </ligand>
</feature>
<comment type="catalytic activity">
    <reaction evidence="9 10 12">
        <text>glyoxylate + acetyl-CoA + H2O = (S)-malate + CoA + H(+)</text>
        <dbReference type="Rhea" id="RHEA:18181"/>
        <dbReference type="ChEBI" id="CHEBI:15377"/>
        <dbReference type="ChEBI" id="CHEBI:15378"/>
        <dbReference type="ChEBI" id="CHEBI:15589"/>
        <dbReference type="ChEBI" id="CHEBI:36655"/>
        <dbReference type="ChEBI" id="CHEBI:57287"/>
        <dbReference type="ChEBI" id="CHEBI:57288"/>
        <dbReference type="EC" id="2.3.3.9"/>
    </reaction>
</comment>
<feature type="binding site" evidence="10">
    <location>
        <position position="540"/>
    </location>
    <ligand>
        <name>acetyl-CoA</name>
        <dbReference type="ChEBI" id="CHEBI:57288"/>
    </ligand>
</feature>
<feature type="domain" description="Malate synthase C-terminal" evidence="16">
    <location>
        <begin position="591"/>
        <end position="692"/>
    </location>
</feature>
<gene>
    <name evidence="10" type="primary">glcB</name>
    <name evidence="17" type="ORF">KIP89_17460</name>
</gene>
<dbReference type="Pfam" id="PF20658">
    <property type="entry name" value="MSG_insertion"/>
    <property type="match status" value="1"/>
</dbReference>
<dbReference type="EC" id="2.3.3.9" evidence="10 11"/>
<feature type="domain" description="Malate synthase N-terminal" evidence="14">
    <location>
        <begin position="15"/>
        <end position="70"/>
    </location>
</feature>
<comment type="caution">
    <text evidence="17">The sequence shown here is derived from an EMBL/GenBank/DDBJ whole genome shotgun (WGS) entry which is preliminary data.</text>
</comment>
<dbReference type="HAMAP" id="MF_00641">
    <property type="entry name" value="Malate_synth_G"/>
    <property type="match status" value="1"/>
</dbReference>
<sequence length="725" mass="78700">MSITDVAGLKVDSALVDFINREAIPGTGVDAAAFWKGFAALVAEFAPRNQALLDRRDELQAQIDAWHRAHKNKPVDPVAYEVFLAEIGYLMPEPEAFEVATARVDDELARIPGPQLVVPVTNARYALNAANARWGSLYDALYGTDALPEDNGASRSNGFNAVRAQRVIERARAFLDESVPLASGSHAEVTSYRVAGPALEAVLASGAVVGLKDAAQFAGYRGAAGAPSSVLLVNHGLHIDIVIDRTHRIGATDPAGIADIVIEAAVTTIVDCEDSVAAVDAQDKVLVYRNWLGLMKGTLSAEFAKGKETVERRLAGDRTYDAPDGGSLTLHGRSLMLVRNVGQHMMTDAVRDAAGKDIPESILDAAVTTLIALHDLKGESAVKNSRTGSVYIVKPKMHGPEEVELAVDLFARVEQMLGLEPNTLKIGIMDEERRTSVNLAASIRAARERVVFINTGFLDRTGDEIHTSIEAGPMVRKNEMRAQAWIKAYEDNNVDAGLAAHLDGHGQIGKGMWAMPDRMADMMVQKVAHPLAGANTAWVPSPTAATLHALHYHKVDVFARQDELRSRTPASRRDILTIPVVDRGNWEPAAVQQELDNNIQGILGYVVRWIDQGVGCSKVPDIHDVGLMEDRATLRISSQHVANWLLHGVVTEKQVEDTFRRMAAIVDQQNAGDPDYTPMAPAFDGFAFRAARDLVFEGRTQPNGYTEFILTNRRRQAKQAQAAAA</sequence>
<evidence type="ECO:0000259" key="14">
    <source>
        <dbReference type="Pfam" id="PF20656"/>
    </source>
</evidence>
<feature type="active site" description="Proton acceptor" evidence="10">
    <location>
        <position position="339"/>
    </location>
</feature>
<feature type="binding site" evidence="10">
    <location>
        <position position="431"/>
    </location>
    <ligand>
        <name>Mg(2+)</name>
        <dbReference type="ChEBI" id="CHEBI:18420"/>
    </ligand>
</feature>
<reference evidence="17" key="1">
    <citation type="submission" date="2021-05" db="EMBL/GenBank/DDBJ databases">
        <authorList>
            <person name="Sun Q."/>
            <person name="Inoue M."/>
        </authorList>
    </citation>
    <scope>NUCLEOTIDE SEQUENCE</scope>
    <source>
        <strain evidence="17">VKM B-3255</strain>
    </source>
</reference>